<dbReference type="InterPro" id="IPR036849">
    <property type="entry name" value="Enolase-like_C_sf"/>
</dbReference>
<dbReference type="SUPFAM" id="SSF51604">
    <property type="entry name" value="Enolase C-terminal domain-like"/>
    <property type="match status" value="1"/>
</dbReference>
<sequence length="383" mass="39780">MSVTIRSASVFRIRIPLSAPYLISRGALHAFDNIVVRLETDDGISGYGEAVPVSLTEDPADFETLLRDHLVPMVVGQSLDLGNDAFATIEALVDQLLPVAGKDAATVTAIDQALFDIAGHAAGRSVGTLLGADDTRRTLIDYTMGALPVGETAPRALAMIDNGYAGVVVKITCKDFEEDLARVRTVCDALSGHARRPSIRVDANGGFDVDNARRFLDGLRGLPIAFVEQPVAAGDLKGMRACRECGIAIAADESLKLPSDAVALVAEGACDVLNVKVTKAGGIVQSMRVARIAEAAGLPLVIGGGLTYGISRFASQHIAAATTATAGICHQGPGPASQALTGDITTPRLTPRDIAETGGYVVAPKVPGLGFAIDATALDDFRV</sequence>
<name>A0ABS4DUL7_9HYPH</name>
<dbReference type="InterPro" id="IPR029065">
    <property type="entry name" value="Enolase_C-like"/>
</dbReference>
<organism evidence="5 6">
    <name type="scientific">Rhizobium halophytocola</name>
    <dbReference type="NCBI Taxonomy" id="735519"/>
    <lineage>
        <taxon>Bacteria</taxon>
        <taxon>Pseudomonadati</taxon>
        <taxon>Pseudomonadota</taxon>
        <taxon>Alphaproteobacteria</taxon>
        <taxon>Hyphomicrobiales</taxon>
        <taxon>Rhizobiaceae</taxon>
        <taxon>Rhizobium/Agrobacterium group</taxon>
        <taxon>Rhizobium</taxon>
    </lineage>
</organism>
<dbReference type="InterPro" id="IPR013342">
    <property type="entry name" value="Mandelate_racemase_C"/>
</dbReference>
<evidence type="ECO:0000256" key="2">
    <source>
        <dbReference type="ARBA" id="ARBA00022723"/>
    </source>
</evidence>
<dbReference type="PROSITE" id="PS00909">
    <property type="entry name" value="MR_MLE_2"/>
    <property type="match status" value="1"/>
</dbReference>
<gene>
    <name evidence="5" type="ORF">J2Z17_000786</name>
</gene>
<comment type="similarity">
    <text evidence="1">Belongs to the mandelate racemase/muconate lactonizing enzyme family.</text>
</comment>
<evidence type="ECO:0000313" key="6">
    <source>
        <dbReference type="Proteomes" id="UP000759443"/>
    </source>
</evidence>
<proteinExistence type="inferred from homology"/>
<dbReference type="InterPro" id="IPR029017">
    <property type="entry name" value="Enolase-like_N"/>
</dbReference>
<evidence type="ECO:0000256" key="3">
    <source>
        <dbReference type="ARBA" id="ARBA00023235"/>
    </source>
</evidence>
<dbReference type="Gene3D" id="3.20.20.120">
    <property type="entry name" value="Enolase-like C-terminal domain"/>
    <property type="match status" value="1"/>
</dbReference>
<feature type="domain" description="Mandelate racemase/muconate lactonizing enzyme C-terminal" evidence="4">
    <location>
        <begin position="149"/>
        <end position="248"/>
    </location>
</feature>
<evidence type="ECO:0000313" key="5">
    <source>
        <dbReference type="EMBL" id="MBP1849365.1"/>
    </source>
</evidence>
<keyword evidence="3 5" id="KW-0413">Isomerase</keyword>
<evidence type="ECO:0000259" key="4">
    <source>
        <dbReference type="SMART" id="SM00922"/>
    </source>
</evidence>
<dbReference type="EMBL" id="JAGGJU010000002">
    <property type="protein sequence ID" value="MBP1849365.1"/>
    <property type="molecule type" value="Genomic_DNA"/>
</dbReference>
<comment type="caution">
    <text evidence="5">The sequence shown here is derived from an EMBL/GenBank/DDBJ whole genome shotgun (WGS) entry which is preliminary data.</text>
</comment>
<dbReference type="SFLD" id="SFLDS00001">
    <property type="entry name" value="Enolase"/>
    <property type="match status" value="1"/>
</dbReference>
<dbReference type="EC" id="5.5.1.1" evidence="5"/>
<dbReference type="PANTHER" id="PTHR48073">
    <property type="entry name" value="O-SUCCINYLBENZOATE SYNTHASE-RELATED"/>
    <property type="match status" value="1"/>
</dbReference>
<dbReference type="Pfam" id="PF02746">
    <property type="entry name" value="MR_MLE_N"/>
    <property type="match status" value="1"/>
</dbReference>
<accession>A0ABS4DUL7</accession>
<evidence type="ECO:0000256" key="1">
    <source>
        <dbReference type="ARBA" id="ARBA00008031"/>
    </source>
</evidence>
<keyword evidence="2" id="KW-0479">Metal-binding</keyword>
<dbReference type="Proteomes" id="UP000759443">
    <property type="component" value="Unassembled WGS sequence"/>
</dbReference>
<dbReference type="SMART" id="SM00922">
    <property type="entry name" value="MR_MLE"/>
    <property type="match status" value="1"/>
</dbReference>
<dbReference type="RefSeq" id="WP_209942421.1">
    <property type="nucleotide sequence ID" value="NZ_JAGGJU010000002.1"/>
</dbReference>
<dbReference type="Gene3D" id="3.30.390.10">
    <property type="entry name" value="Enolase-like, N-terminal domain"/>
    <property type="match status" value="1"/>
</dbReference>
<reference evidence="5 6" key="1">
    <citation type="submission" date="2021-03" db="EMBL/GenBank/DDBJ databases">
        <title>Genomic Encyclopedia of Type Strains, Phase IV (KMG-IV): sequencing the most valuable type-strain genomes for metagenomic binning, comparative biology and taxonomic classification.</title>
        <authorList>
            <person name="Goeker M."/>
        </authorList>
    </citation>
    <scope>NUCLEOTIDE SEQUENCE [LARGE SCALE GENOMIC DNA]</scope>
    <source>
        <strain evidence="5 6">DSM 21600</strain>
    </source>
</reference>
<dbReference type="Pfam" id="PF13378">
    <property type="entry name" value="MR_MLE_C"/>
    <property type="match status" value="1"/>
</dbReference>
<dbReference type="PANTHER" id="PTHR48073:SF2">
    <property type="entry name" value="O-SUCCINYLBENZOATE SYNTHASE"/>
    <property type="match status" value="1"/>
</dbReference>
<dbReference type="GO" id="GO:0018849">
    <property type="term" value="F:muconate cycloisomerase activity"/>
    <property type="evidence" value="ECO:0007669"/>
    <property type="project" value="UniProtKB-EC"/>
</dbReference>
<keyword evidence="6" id="KW-1185">Reference proteome</keyword>
<dbReference type="SFLD" id="SFLDG00180">
    <property type="entry name" value="muconate_cycloisomerase"/>
    <property type="match status" value="1"/>
</dbReference>
<protein>
    <submittedName>
        <fullName evidence="5">Muconate cycloisomerase</fullName>
        <ecNumber evidence="5">5.5.1.1</ecNumber>
    </submittedName>
</protein>
<dbReference type="InterPro" id="IPR018110">
    <property type="entry name" value="Mandel_Rmase/mucon_lact_enz_CS"/>
</dbReference>
<dbReference type="SUPFAM" id="SSF54826">
    <property type="entry name" value="Enolase N-terminal domain-like"/>
    <property type="match status" value="1"/>
</dbReference>
<dbReference type="InterPro" id="IPR013341">
    <property type="entry name" value="Mandelate_racemase_N_dom"/>
</dbReference>